<protein>
    <submittedName>
        <fullName evidence="2">Ribonuclease D</fullName>
        <ecNumber evidence="2">3.1.13.5</ecNumber>
    </submittedName>
</protein>
<dbReference type="GO" id="GO:0008408">
    <property type="term" value="F:3'-5' exonuclease activity"/>
    <property type="evidence" value="ECO:0007669"/>
    <property type="project" value="InterPro"/>
</dbReference>
<dbReference type="InterPro" id="IPR051086">
    <property type="entry name" value="RNase_D-like"/>
</dbReference>
<dbReference type="GO" id="GO:0033890">
    <property type="term" value="F:ribonuclease D activity"/>
    <property type="evidence" value="ECO:0007669"/>
    <property type="project" value="UniProtKB-EC"/>
</dbReference>
<dbReference type="InterPro" id="IPR012337">
    <property type="entry name" value="RNaseH-like_sf"/>
</dbReference>
<feature type="domain" description="3'-5' exonuclease" evidence="1">
    <location>
        <begin position="2"/>
        <end position="104"/>
    </location>
</feature>
<dbReference type="AlphaFoldDB" id="A0A4U9HY26"/>
<dbReference type="PANTHER" id="PTHR47649">
    <property type="entry name" value="RIBONUCLEASE D"/>
    <property type="match status" value="1"/>
</dbReference>
<dbReference type="Gene3D" id="1.10.150.80">
    <property type="entry name" value="HRDC domain"/>
    <property type="match status" value="1"/>
</dbReference>
<dbReference type="InterPro" id="IPR044876">
    <property type="entry name" value="HRDC_dom_sf"/>
</dbReference>
<gene>
    <name evidence="2" type="primary">rnd_2</name>
    <name evidence="2" type="ORF">NCTC13032_04241</name>
</gene>
<dbReference type="GO" id="GO:0003676">
    <property type="term" value="F:nucleic acid binding"/>
    <property type="evidence" value="ECO:0007669"/>
    <property type="project" value="InterPro"/>
</dbReference>
<dbReference type="EC" id="3.1.13.5" evidence="2"/>
<dbReference type="InterPro" id="IPR002562">
    <property type="entry name" value="3'-5'_exonuclease_dom"/>
</dbReference>
<dbReference type="Proteomes" id="UP000310719">
    <property type="component" value="Chromosome"/>
</dbReference>
<name>A0A4U9HY26_9ENTR</name>
<dbReference type="Pfam" id="PF01612">
    <property type="entry name" value="DNA_pol_A_exo1"/>
    <property type="match status" value="1"/>
</dbReference>
<keyword evidence="2" id="KW-0378">Hydrolase</keyword>
<dbReference type="STRING" id="83655.APT61_08865"/>
<proteinExistence type="predicted"/>
<evidence type="ECO:0000259" key="1">
    <source>
        <dbReference type="Pfam" id="PF01612"/>
    </source>
</evidence>
<dbReference type="CDD" id="cd06142">
    <property type="entry name" value="RNaseD_exo"/>
    <property type="match status" value="1"/>
</dbReference>
<dbReference type="SUPFAM" id="SSF53098">
    <property type="entry name" value="Ribonuclease H-like"/>
    <property type="match status" value="1"/>
</dbReference>
<reference evidence="2 3" key="1">
    <citation type="submission" date="2019-05" db="EMBL/GenBank/DDBJ databases">
        <authorList>
            <consortium name="Pathogen Informatics"/>
        </authorList>
    </citation>
    <scope>NUCLEOTIDE SEQUENCE [LARGE SCALE GENOMIC DNA]</scope>
    <source>
        <strain evidence="2 3">NCTC13032</strain>
    </source>
</reference>
<evidence type="ECO:0000313" key="2">
    <source>
        <dbReference type="EMBL" id="VTP69340.1"/>
    </source>
</evidence>
<dbReference type="InterPro" id="IPR036397">
    <property type="entry name" value="RNaseH_sf"/>
</dbReference>
<dbReference type="PANTHER" id="PTHR47649:SF1">
    <property type="entry name" value="RIBONUCLEASE D"/>
    <property type="match status" value="1"/>
</dbReference>
<dbReference type="EMBL" id="LR590464">
    <property type="protein sequence ID" value="VTP69340.1"/>
    <property type="molecule type" value="Genomic_DNA"/>
</dbReference>
<evidence type="ECO:0000313" key="3">
    <source>
        <dbReference type="Proteomes" id="UP000310719"/>
    </source>
</evidence>
<accession>A0A4U9HY26</accession>
<organism evidence="2 3">
    <name type="scientific">Leclercia adecarboxylata</name>
    <dbReference type="NCBI Taxonomy" id="83655"/>
    <lineage>
        <taxon>Bacteria</taxon>
        <taxon>Pseudomonadati</taxon>
        <taxon>Pseudomonadota</taxon>
        <taxon>Gammaproteobacteria</taxon>
        <taxon>Enterobacterales</taxon>
        <taxon>Enterobacteriaceae</taxon>
        <taxon>Leclercia</taxon>
    </lineage>
</organism>
<dbReference type="Gene3D" id="3.30.420.10">
    <property type="entry name" value="Ribonuclease H-like superfamily/Ribonuclease H"/>
    <property type="match status" value="1"/>
</dbReference>
<sequence>MRELLLNTAITKYLHAGSEDLEVFLNTFGIMPEPLIDTQILAAFAGRPLSWGFAAMVEEYTGLVIDKSESRTDWLARPLTERQLDYAAADVFYLLPIAGQLMKEAEASGWLPAALNECRMTQLRRQETTDPKEAWRDINNAWQLRTRQLACLQLLADWRSAQGAGA</sequence>
<dbReference type="GO" id="GO:0006139">
    <property type="term" value="P:nucleobase-containing compound metabolic process"/>
    <property type="evidence" value="ECO:0007669"/>
    <property type="project" value="InterPro"/>
</dbReference>